<evidence type="ECO:0000259" key="5">
    <source>
        <dbReference type="PROSITE" id="PS50937"/>
    </source>
</evidence>
<dbReference type="SMART" id="SM00422">
    <property type="entry name" value="HTH_MERR"/>
    <property type="match status" value="1"/>
</dbReference>
<dbReference type="InterPro" id="IPR009061">
    <property type="entry name" value="DNA-bd_dom_put_sf"/>
</dbReference>
<name>A0A0R1JGU3_9LACO</name>
<dbReference type="SUPFAM" id="SSF46955">
    <property type="entry name" value="Putative DNA-binding domain"/>
    <property type="match status" value="1"/>
</dbReference>
<protein>
    <recommendedName>
        <fullName evidence="5">HTH merR-type domain-containing protein</fullName>
    </recommendedName>
</protein>
<dbReference type="OrthoDB" id="9811174at2"/>
<evidence type="ECO:0000256" key="1">
    <source>
        <dbReference type="ARBA" id="ARBA00022491"/>
    </source>
</evidence>
<dbReference type="PROSITE" id="PS50937">
    <property type="entry name" value="HTH_MERR_2"/>
    <property type="match status" value="1"/>
</dbReference>
<organism evidence="6 7">
    <name type="scientific">Lacticaseibacillus nasuensis JCM 17158</name>
    <dbReference type="NCBI Taxonomy" id="1291734"/>
    <lineage>
        <taxon>Bacteria</taxon>
        <taxon>Bacillati</taxon>
        <taxon>Bacillota</taxon>
        <taxon>Bacilli</taxon>
        <taxon>Lactobacillales</taxon>
        <taxon>Lactobacillaceae</taxon>
        <taxon>Lacticaseibacillus</taxon>
    </lineage>
</organism>
<evidence type="ECO:0000313" key="7">
    <source>
        <dbReference type="Proteomes" id="UP000051804"/>
    </source>
</evidence>
<evidence type="ECO:0000256" key="3">
    <source>
        <dbReference type="ARBA" id="ARBA00023125"/>
    </source>
</evidence>
<dbReference type="Pfam" id="PF13411">
    <property type="entry name" value="MerR_1"/>
    <property type="match status" value="1"/>
</dbReference>
<evidence type="ECO:0000313" key="6">
    <source>
        <dbReference type="EMBL" id="KRK70502.1"/>
    </source>
</evidence>
<dbReference type="EMBL" id="AZDJ01000032">
    <property type="protein sequence ID" value="KRK70502.1"/>
    <property type="molecule type" value="Genomic_DNA"/>
</dbReference>
<dbReference type="GO" id="GO:0003700">
    <property type="term" value="F:DNA-binding transcription factor activity"/>
    <property type="evidence" value="ECO:0007669"/>
    <property type="project" value="InterPro"/>
</dbReference>
<dbReference type="CDD" id="cd01109">
    <property type="entry name" value="HTH_YyaN"/>
    <property type="match status" value="1"/>
</dbReference>
<dbReference type="InterPro" id="IPR000551">
    <property type="entry name" value="MerR-type_HTH_dom"/>
</dbReference>
<evidence type="ECO:0000256" key="4">
    <source>
        <dbReference type="ARBA" id="ARBA00023163"/>
    </source>
</evidence>
<dbReference type="InterPro" id="IPR047057">
    <property type="entry name" value="MerR_fam"/>
</dbReference>
<keyword evidence="4" id="KW-0804">Transcription</keyword>
<keyword evidence="3" id="KW-0238">DNA-binding</keyword>
<keyword evidence="1" id="KW-0678">Repressor</keyword>
<dbReference type="PANTHER" id="PTHR30204:SF69">
    <property type="entry name" value="MERR-FAMILY TRANSCRIPTIONAL REGULATOR"/>
    <property type="match status" value="1"/>
</dbReference>
<proteinExistence type="predicted"/>
<dbReference type="AlphaFoldDB" id="A0A0R1JGU3"/>
<dbReference type="STRING" id="1291734.FD02_GL000572"/>
<dbReference type="Proteomes" id="UP000051804">
    <property type="component" value="Unassembled WGS sequence"/>
</dbReference>
<keyword evidence="2" id="KW-0805">Transcription regulation</keyword>
<accession>A0A0R1JGU3</accession>
<sequence>MSFYSMQTIATKYDLAPSTLRYYEQIGLLRHVPRQSTHRVYTQAHDDRLAAITCFKQTGMSLDEIKAFFQYEDEGGDLDAVVALLESHEANLEAHIAELKQNQVHIRRKVQFYRDIAAAAAAGKPAPDWANYPLSNFTDEALAHRHSN</sequence>
<comment type="caution">
    <text evidence="6">The sequence shown here is derived from an EMBL/GenBank/DDBJ whole genome shotgun (WGS) entry which is preliminary data.</text>
</comment>
<dbReference type="RefSeq" id="WP_054722079.1">
    <property type="nucleotide sequence ID" value="NZ_AZDJ01000032.1"/>
</dbReference>
<keyword evidence="7" id="KW-1185">Reference proteome</keyword>
<dbReference type="PATRIC" id="fig|1291734.4.peg.587"/>
<evidence type="ECO:0000256" key="2">
    <source>
        <dbReference type="ARBA" id="ARBA00023015"/>
    </source>
</evidence>
<gene>
    <name evidence="6" type="ORF">FD02_GL000572</name>
</gene>
<feature type="domain" description="HTH merR-type" evidence="5">
    <location>
        <begin position="1"/>
        <end position="71"/>
    </location>
</feature>
<reference evidence="6 7" key="1">
    <citation type="journal article" date="2015" name="Genome Announc.">
        <title>Expanding the biotechnology potential of lactobacilli through comparative genomics of 213 strains and associated genera.</title>
        <authorList>
            <person name="Sun Z."/>
            <person name="Harris H.M."/>
            <person name="McCann A."/>
            <person name="Guo C."/>
            <person name="Argimon S."/>
            <person name="Zhang W."/>
            <person name="Yang X."/>
            <person name="Jeffery I.B."/>
            <person name="Cooney J.C."/>
            <person name="Kagawa T.F."/>
            <person name="Liu W."/>
            <person name="Song Y."/>
            <person name="Salvetti E."/>
            <person name="Wrobel A."/>
            <person name="Rasinkangas P."/>
            <person name="Parkhill J."/>
            <person name="Rea M.C."/>
            <person name="O'Sullivan O."/>
            <person name="Ritari J."/>
            <person name="Douillard F.P."/>
            <person name="Paul Ross R."/>
            <person name="Yang R."/>
            <person name="Briner A.E."/>
            <person name="Felis G.E."/>
            <person name="de Vos W.M."/>
            <person name="Barrangou R."/>
            <person name="Klaenhammer T.R."/>
            <person name="Caufield P.W."/>
            <person name="Cui Y."/>
            <person name="Zhang H."/>
            <person name="O'Toole P.W."/>
        </authorList>
    </citation>
    <scope>NUCLEOTIDE SEQUENCE [LARGE SCALE GENOMIC DNA]</scope>
    <source>
        <strain evidence="6 7">JCM 17158</strain>
    </source>
</reference>
<dbReference type="GO" id="GO:0003677">
    <property type="term" value="F:DNA binding"/>
    <property type="evidence" value="ECO:0007669"/>
    <property type="project" value="UniProtKB-KW"/>
</dbReference>
<dbReference type="PANTHER" id="PTHR30204">
    <property type="entry name" value="REDOX-CYCLING DRUG-SENSING TRANSCRIPTIONAL ACTIVATOR SOXR"/>
    <property type="match status" value="1"/>
</dbReference>
<dbReference type="Gene3D" id="1.10.1660.10">
    <property type="match status" value="1"/>
</dbReference>